<dbReference type="Pfam" id="PF06114">
    <property type="entry name" value="Peptidase_M78"/>
    <property type="match status" value="1"/>
</dbReference>
<evidence type="ECO:0000313" key="2">
    <source>
        <dbReference type="EMBL" id="TGY57240.1"/>
    </source>
</evidence>
<proteinExistence type="predicted"/>
<dbReference type="InterPro" id="IPR010359">
    <property type="entry name" value="IrrE_HExxH"/>
</dbReference>
<gene>
    <name evidence="2" type="ORF">E5340_00815</name>
</gene>
<evidence type="ECO:0000259" key="1">
    <source>
        <dbReference type="Pfam" id="PF06114"/>
    </source>
</evidence>
<evidence type="ECO:0000313" key="3">
    <source>
        <dbReference type="Proteomes" id="UP000306855"/>
    </source>
</evidence>
<name>A0A4V3RQ49_9LACO</name>
<protein>
    <submittedName>
        <fullName evidence="2">ImmA/IrrE family metallo-endopeptidase</fullName>
    </submittedName>
</protein>
<dbReference type="EMBL" id="SRYK01000002">
    <property type="protein sequence ID" value="TGY57240.1"/>
    <property type="molecule type" value="Genomic_DNA"/>
</dbReference>
<dbReference type="AlphaFoldDB" id="A0A4V3RQ49"/>
<sequence>MWKYREILEKIYDQTNTYDPLEIAKYFDIPIKYIDMLSPLAKTIYLYEQPVILMSDSLYESNAKYYVCGHELGHIFKHTGIACAYDSNMHFRSSMEREADLFSFELCNSFYCEENGEYASEIKQLNYSYGVPENFYLSKLLT</sequence>
<feature type="domain" description="IrrE N-terminal-like" evidence="1">
    <location>
        <begin position="25"/>
        <end position="107"/>
    </location>
</feature>
<organism evidence="2 3">
    <name type="scientific">Ligilactobacillus murinus</name>
    <dbReference type="NCBI Taxonomy" id="1622"/>
    <lineage>
        <taxon>Bacteria</taxon>
        <taxon>Bacillati</taxon>
        <taxon>Bacillota</taxon>
        <taxon>Bacilli</taxon>
        <taxon>Lactobacillales</taxon>
        <taxon>Lactobacillaceae</taxon>
        <taxon>Ligilactobacillus</taxon>
    </lineage>
</organism>
<comment type="caution">
    <text evidence="2">The sequence shown here is derived from an EMBL/GenBank/DDBJ whole genome shotgun (WGS) entry which is preliminary data.</text>
</comment>
<reference evidence="2 3" key="1">
    <citation type="submission" date="2019-04" db="EMBL/GenBank/DDBJ databases">
        <title>Microbes associate with the intestines of laboratory mice.</title>
        <authorList>
            <person name="Navarre W."/>
            <person name="Wong E."/>
            <person name="Huang K."/>
            <person name="Tropini C."/>
            <person name="Ng K."/>
            <person name="Yu B."/>
        </authorList>
    </citation>
    <scope>NUCLEOTIDE SEQUENCE [LARGE SCALE GENOMIC DNA]</scope>
    <source>
        <strain evidence="2 3">NM26_J9</strain>
    </source>
</reference>
<dbReference type="Proteomes" id="UP000306855">
    <property type="component" value="Unassembled WGS sequence"/>
</dbReference>
<accession>A0A4V3RQ49</accession>
<dbReference type="Gene3D" id="1.10.10.2910">
    <property type="match status" value="1"/>
</dbReference>
<dbReference type="RefSeq" id="WP_135941799.1">
    <property type="nucleotide sequence ID" value="NZ_JAASIZ010000007.1"/>
</dbReference>